<feature type="region of interest" description="Disordered" evidence="1">
    <location>
        <begin position="11"/>
        <end position="112"/>
    </location>
</feature>
<evidence type="ECO:0000313" key="3">
    <source>
        <dbReference type="Proteomes" id="UP001186944"/>
    </source>
</evidence>
<feature type="compositionally biased region" description="Basic and acidic residues" evidence="1">
    <location>
        <begin position="324"/>
        <end position="337"/>
    </location>
</feature>
<feature type="region of interest" description="Disordered" evidence="1">
    <location>
        <begin position="172"/>
        <end position="196"/>
    </location>
</feature>
<accession>A0AA88XZJ5</accession>
<feature type="region of interest" description="Disordered" evidence="1">
    <location>
        <begin position="132"/>
        <end position="160"/>
    </location>
</feature>
<dbReference type="EMBL" id="VSWD01000008">
    <property type="protein sequence ID" value="KAK3095035.1"/>
    <property type="molecule type" value="Genomic_DNA"/>
</dbReference>
<feature type="region of interest" description="Disordered" evidence="1">
    <location>
        <begin position="305"/>
        <end position="362"/>
    </location>
</feature>
<feature type="compositionally biased region" description="Basic and acidic residues" evidence="1">
    <location>
        <begin position="11"/>
        <end position="36"/>
    </location>
</feature>
<proteinExistence type="predicted"/>
<feature type="compositionally biased region" description="Basic and acidic residues" evidence="1">
    <location>
        <begin position="172"/>
        <end position="188"/>
    </location>
</feature>
<feature type="compositionally biased region" description="Basic and acidic residues" evidence="1">
    <location>
        <begin position="93"/>
        <end position="112"/>
    </location>
</feature>
<organism evidence="2 3">
    <name type="scientific">Pinctada imbricata</name>
    <name type="common">Atlantic pearl-oyster</name>
    <name type="synonym">Pinctada martensii</name>
    <dbReference type="NCBI Taxonomy" id="66713"/>
    <lineage>
        <taxon>Eukaryota</taxon>
        <taxon>Metazoa</taxon>
        <taxon>Spiralia</taxon>
        <taxon>Lophotrochozoa</taxon>
        <taxon>Mollusca</taxon>
        <taxon>Bivalvia</taxon>
        <taxon>Autobranchia</taxon>
        <taxon>Pteriomorphia</taxon>
        <taxon>Pterioida</taxon>
        <taxon>Pterioidea</taxon>
        <taxon>Pteriidae</taxon>
        <taxon>Pinctada</taxon>
    </lineage>
</organism>
<feature type="compositionally biased region" description="Basic and acidic residues" evidence="1">
    <location>
        <begin position="133"/>
        <end position="152"/>
    </location>
</feature>
<gene>
    <name evidence="2" type="ORF">FSP39_009432</name>
</gene>
<sequence>MDCLHGILMHGDSDQGDTHKNEDNYLRFKPHLEAGKPKTQAGPQDADETFHDALMHGDGDGHHDDKEMLPQKPAEKFGPDDADTMLHGVLMHGDGEAGHDHGREDAKLKETGVRGKAEPLDAEGMMHGMLMHGDADSKPHDHHGDESKEENSGAKGPADINDMMHKFMHKDGDTEHHEHAAADDKTHENSGPTDQEALMHGLMHGEEGTDHKHEEKKKPFKFDVDEILKLGLPDELLKKIGLDKLKKKDEEDYKKWQKESKDDDNSWGSTFAYISDSILQDIEIMKRRYLARDEKTEKEINDYVNSKNGDFSAKDVEGNLDLEGQDHDGDDTTHDLELIGSTEPINARHKTHIASERAKKKA</sequence>
<dbReference type="AlphaFoldDB" id="A0AA88XZJ5"/>
<keyword evidence="3" id="KW-1185">Reference proteome</keyword>
<evidence type="ECO:0000256" key="1">
    <source>
        <dbReference type="SAM" id="MobiDB-lite"/>
    </source>
</evidence>
<reference evidence="2" key="1">
    <citation type="submission" date="2019-08" db="EMBL/GenBank/DDBJ databases">
        <title>The improved chromosome-level genome for the pearl oyster Pinctada fucata martensii using PacBio sequencing and Hi-C.</title>
        <authorList>
            <person name="Zheng Z."/>
        </authorList>
    </citation>
    <scope>NUCLEOTIDE SEQUENCE</scope>
    <source>
        <strain evidence="2">ZZ-2019</strain>
        <tissue evidence="2">Adductor muscle</tissue>
    </source>
</reference>
<dbReference type="Proteomes" id="UP001186944">
    <property type="component" value="Unassembled WGS sequence"/>
</dbReference>
<protein>
    <submittedName>
        <fullName evidence="2">Uncharacterized protein</fullName>
    </submittedName>
</protein>
<comment type="caution">
    <text evidence="2">The sequence shown here is derived from an EMBL/GenBank/DDBJ whole genome shotgun (WGS) entry which is preliminary data.</text>
</comment>
<name>A0AA88XZJ5_PINIB</name>
<feature type="compositionally biased region" description="Basic and acidic residues" evidence="1">
    <location>
        <begin position="353"/>
        <end position="362"/>
    </location>
</feature>
<evidence type="ECO:0000313" key="2">
    <source>
        <dbReference type="EMBL" id="KAK3095035.1"/>
    </source>
</evidence>
<feature type="compositionally biased region" description="Basic and acidic residues" evidence="1">
    <location>
        <begin position="48"/>
        <end position="79"/>
    </location>
</feature>